<dbReference type="InterPro" id="IPR050832">
    <property type="entry name" value="Bact_Acetyltransf"/>
</dbReference>
<dbReference type="SUPFAM" id="SSF55729">
    <property type="entry name" value="Acyl-CoA N-acyltransferases (Nat)"/>
    <property type="match status" value="1"/>
</dbReference>
<sequence>MIIRPATPADAPAMADLLNRIIAIGGTTAHQHPKPAERVLVDYIDGPGTLTCMVAELDGRVVGFQSVGRNPQLSAQTGDIGTFVEPGLQAKGTGAQLFAATRAAARAAGLRELNATIRADNVPGLAYYGRIGFVDHAHDPDWALNDGRVVGRVSRRFVL</sequence>
<reference evidence="4 5" key="1">
    <citation type="submission" date="2018-03" db="EMBL/GenBank/DDBJ databases">
        <title>Rhodobacter blasticus.</title>
        <authorList>
            <person name="Meyer T.E."/>
            <person name="Miller S."/>
            <person name="Lodha T."/>
            <person name="Gandham S."/>
            <person name="Chintalapati S."/>
            <person name="Chintalapati V.R."/>
        </authorList>
    </citation>
    <scope>NUCLEOTIDE SEQUENCE [LARGE SCALE GENOMIC DNA]</scope>
    <source>
        <strain evidence="4 5">DSM 2131</strain>
    </source>
</reference>
<dbReference type="GO" id="GO:0016747">
    <property type="term" value="F:acyltransferase activity, transferring groups other than amino-acyl groups"/>
    <property type="evidence" value="ECO:0007669"/>
    <property type="project" value="InterPro"/>
</dbReference>
<organism evidence="4 5">
    <name type="scientific">Fuscovulum blasticum DSM 2131</name>
    <dbReference type="NCBI Taxonomy" id="1188250"/>
    <lineage>
        <taxon>Bacteria</taxon>
        <taxon>Pseudomonadati</taxon>
        <taxon>Pseudomonadota</taxon>
        <taxon>Alphaproteobacteria</taxon>
        <taxon>Rhodobacterales</taxon>
        <taxon>Paracoccaceae</taxon>
        <taxon>Pseudogemmobacter</taxon>
    </lineage>
</organism>
<evidence type="ECO:0000313" key="5">
    <source>
        <dbReference type="Proteomes" id="UP000241362"/>
    </source>
</evidence>
<evidence type="ECO:0000256" key="1">
    <source>
        <dbReference type="ARBA" id="ARBA00022679"/>
    </source>
</evidence>
<feature type="domain" description="N-acetyltransferase" evidence="3">
    <location>
        <begin position="1"/>
        <end position="156"/>
    </location>
</feature>
<comment type="caution">
    <text evidence="4">The sequence shown here is derived from an EMBL/GenBank/DDBJ whole genome shotgun (WGS) entry which is preliminary data.</text>
</comment>
<dbReference type="Proteomes" id="UP000241362">
    <property type="component" value="Unassembled WGS sequence"/>
</dbReference>
<protein>
    <submittedName>
        <fullName evidence="4">GNAT family N-acetyltransferase</fullName>
    </submittedName>
</protein>
<gene>
    <name evidence="4" type="ORF">C5F44_06025</name>
</gene>
<keyword evidence="5" id="KW-1185">Reference proteome</keyword>
<dbReference type="InterPro" id="IPR000182">
    <property type="entry name" value="GNAT_dom"/>
</dbReference>
<dbReference type="Gene3D" id="3.40.630.30">
    <property type="match status" value="1"/>
</dbReference>
<dbReference type="EMBL" id="PZKE01000004">
    <property type="protein sequence ID" value="PTE15356.1"/>
    <property type="molecule type" value="Genomic_DNA"/>
</dbReference>
<dbReference type="PANTHER" id="PTHR43877">
    <property type="entry name" value="AMINOALKYLPHOSPHONATE N-ACETYLTRANSFERASE-RELATED-RELATED"/>
    <property type="match status" value="1"/>
</dbReference>
<proteinExistence type="predicted"/>
<dbReference type="Pfam" id="PF00583">
    <property type="entry name" value="Acetyltransf_1"/>
    <property type="match status" value="1"/>
</dbReference>
<accession>A0A2T4JBR9</accession>
<evidence type="ECO:0000313" key="4">
    <source>
        <dbReference type="EMBL" id="PTE15356.1"/>
    </source>
</evidence>
<keyword evidence="1 4" id="KW-0808">Transferase</keyword>
<dbReference type="RefSeq" id="WP_107672605.1">
    <property type="nucleotide sequence ID" value="NZ_PZKE01000004.1"/>
</dbReference>
<dbReference type="PROSITE" id="PS51186">
    <property type="entry name" value="GNAT"/>
    <property type="match status" value="1"/>
</dbReference>
<evidence type="ECO:0000256" key="2">
    <source>
        <dbReference type="ARBA" id="ARBA00023315"/>
    </source>
</evidence>
<evidence type="ECO:0000259" key="3">
    <source>
        <dbReference type="PROSITE" id="PS51186"/>
    </source>
</evidence>
<dbReference type="InterPro" id="IPR016181">
    <property type="entry name" value="Acyl_CoA_acyltransferase"/>
</dbReference>
<keyword evidence="2" id="KW-0012">Acyltransferase</keyword>
<name>A0A2T4JBR9_FUSBL</name>
<dbReference type="AlphaFoldDB" id="A0A2T4JBR9"/>